<reference evidence="5" key="1">
    <citation type="submission" date="2014-03" db="EMBL/GenBank/DDBJ databases">
        <authorList>
            <person name="Casaregola S."/>
        </authorList>
    </citation>
    <scope>NUCLEOTIDE SEQUENCE [LARGE SCALE GENOMIC DNA]</scope>
    <source>
        <strain evidence="5">CLIB 918</strain>
    </source>
</reference>
<evidence type="ECO:0000256" key="3">
    <source>
        <dbReference type="SAM" id="SignalP"/>
    </source>
</evidence>
<comment type="caution">
    <text evidence="5">The sequence shown here is derived from an EMBL/GenBank/DDBJ whole genome shotgun (WGS) entry which is preliminary data.</text>
</comment>
<feature type="chain" id="PRO_5005325539" description="WSC domain-containing protein" evidence="3">
    <location>
        <begin position="23"/>
        <end position="399"/>
    </location>
</feature>
<organism evidence="5 6">
    <name type="scientific">Geotrichum candidum</name>
    <name type="common">Oospora lactis</name>
    <name type="synonym">Dipodascus geotrichum</name>
    <dbReference type="NCBI Taxonomy" id="1173061"/>
    <lineage>
        <taxon>Eukaryota</taxon>
        <taxon>Fungi</taxon>
        <taxon>Dikarya</taxon>
        <taxon>Ascomycota</taxon>
        <taxon>Saccharomycotina</taxon>
        <taxon>Dipodascomycetes</taxon>
        <taxon>Dipodascales</taxon>
        <taxon>Dipodascaceae</taxon>
        <taxon>Geotrichum</taxon>
    </lineage>
</organism>
<feature type="region of interest" description="Disordered" evidence="1">
    <location>
        <begin position="221"/>
        <end position="244"/>
    </location>
</feature>
<keyword evidence="6" id="KW-1185">Reference proteome</keyword>
<evidence type="ECO:0000256" key="1">
    <source>
        <dbReference type="SAM" id="MobiDB-lite"/>
    </source>
</evidence>
<feature type="region of interest" description="Disordered" evidence="1">
    <location>
        <begin position="125"/>
        <end position="195"/>
    </location>
</feature>
<keyword evidence="2" id="KW-1133">Transmembrane helix</keyword>
<feature type="transmembrane region" description="Helical" evidence="2">
    <location>
        <begin position="255"/>
        <end position="279"/>
    </location>
</feature>
<proteinExistence type="predicted"/>
<evidence type="ECO:0000313" key="5">
    <source>
        <dbReference type="EMBL" id="CDO53162.1"/>
    </source>
</evidence>
<keyword evidence="2" id="KW-0812">Transmembrane</keyword>
<dbReference type="EMBL" id="CCBN010000004">
    <property type="protein sequence ID" value="CDO53162.1"/>
    <property type="molecule type" value="Genomic_DNA"/>
</dbReference>
<accession>A0A0J9X6X3</accession>
<sequence length="399" mass="41578">MLFNSAAKLAVSTFLFASLTSAIDICSTELTGSQSTLEVSIYQSNGLCTTQCSGYAYAILLNKQCWCSNYTPSTSVSVSECDSSCPGYPDDTCGNDKKNLFAYILLSNPSGTSVGSKIASSTTLKSTRTTTRTSSTPTSFTTSRKSESSSFVSSSSDITTTSSFSSASTTSSSSSSSSSSFSSSSFSSSSESSSATSSTALSTITVVNSAETFTVTRGLTPTSAANTDAAPTATGATLEPTSKSSGNGFFNNKGAVAGVFTVVGLVALALILLVIYLIYRRRRQTDGKDLNQGIISGKGSPNSFVNRSALGGTSSVTGLTAGQGRTSPQSAMGLGAVGSENEKGPIYDSHTLVPIEVDQRLDPNKVYMRWENNESTRSLQDDHDYSRKVLRVTNPDDSA</sequence>
<evidence type="ECO:0000256" key="2">
    <source>
        <dbReference type="SAM" id="Phobius"/>
    </source>
</evidence>
<dbReference type="STRING" id="1173061.A0A0J9X6X3"/>
<feature type="signal peptide" evidence="3">
    <location>
        <begin position="1"/>
        <end position="22"/>
    </location>
</feature>
<keyword evidence="3" id="KW-0732">Signal</keyword>
<dbReference type="PROSITE" id="PS51212">
    <property type="entry name" value="WSC"/>
    <property type="match status" value="1"/>
</dbReference>
<dbReference type="Pfam" id="PF01822">
    <property type="entry name" value="WSC"/>
    <property type="match status" value="1"/>
</dbReference>
<protein>
    <recommendedName>
        <fullName evidence="4">WSC domain-containing protein</fullName>
    </recommendedName>
</protein>
<dbReference type="AlphaFoldDB" id="A0A0J9X6X3"/>
<evidence type="ECO:0000259" key="4">
    <source>
        <dbReference type="PROSITE" id="PS51212"/>
    </source>
</evidence>
<name>A0A0J9X6X3_GEOCN</name>
<keyword evidence="2" id="KW-0472">Membrane</keyword>
<feature type="domain" description="WSC" evidence="4">
    <location>
        <begin position="20"/>
        <end position="106"/>
    </location>
</feature>
<dbReference type="Proteomes" id="UP000242525">
    <property type="component" value="Unassembled WGS sequence"/>
</dbReference>
<evidence type="ECO:0000313" key="6">
    <source>
        <dbReference type="Proteomes" id="UP000242525"/>
    </source>
</evidence>
<dbReference type="InterPro" id="IPR002889">
    <property type="entry name" value="WSC_carb-bd"/>
</dbReference>
<dbReference type="SMART" id="SM00321">
    <property type="entry name" value="WSC"/>
    <property type="match status" value="1"/>
</dbReference>
<gene>
    <name evidence="5" type="ORF">BN980_GECA04s05345g</name>
</gene>
<dbReference type="OrthoDB" id="2537459at2759"/>